<dbReference type="EMBL" id="MTKT01002534">
    <property type="protein sequence ID" value="OWM77429.1"/>
    <property type="molecule type" value="Genomic_DNA"/>
</dbReference>
<feature type="compositionally biased region" description="Pro residues" evidence="1">
    <location>
        <begin position="34"/>
        <end position="45"/>
    </location>
</feature>
<name>A0A218WY33_PUNGR</name>
<evidence type="ECO:0000256" key="1">
    <source>
        <dbReference type="SAM" id="MobiDB-lite"/>
    </source>
</evidence>
<sequence>MGAEAPTHNPYPHRPLRRGPSAPPLPVLHRRPNPLLPPVGLPPDSLPQTPATTRPPVGLLPLPQEALQVRPPRDLVAEQVPVPAAATARAGQRGGGGPVGRRGAEGVLQAAAAEAAAGERHEPAHPRARPEPDPLLSSAVGPIPSRSRLIGRFDFILRFGFLRYVLQRVEASGI</sequence>
<accession>A0A218WY33</accession>
<organism evidence="2 3">
    <name type="scientific">Punica granatum</name>
    <name type="common">Pomegranate</name>
    <dbReference type="NCBI Taxonomy" id="22663"/>
    <lineage>
        <taxon>Eukaryota</taxon>
        <taxon>Viridiplantae</taxon>
        <taxon>Streptophyta</taxon>
        <taxon>Embryophyta</taxon>
        <taxon>Tracheophyta</taxon>
        <taxon>Spermatophyta</taxon>
        <taxon>Magnoliopsida</taxon>
        <taxon>eudicotyledons</taxon>
        <taxon>Gunneridae</taxon>
        <taxon>Pentapetalae</taxon>
        <taxon>rosids</taxon>
        <taxon>malvids</taxon>
        <taxon>Myrtales</taxon>
        <taxon>Lythraceae</taxon>
        <taxon>Punica</taxon>
    </lineage>
</organism>
<dbReference type="Proteomes" id="UP000197138">
    <property type="component" value="Unassembled WGS sequence"/>
</dbReference>
<feature type="region of interest" description="Disordered" evidence="1">
    <location>
        <begin position="86"/>
        <end position="141"/>
    </location>
</feature>
<feature type="compositionally biased region" description="Basic and acidic residues" evidence="1">
    <location>
        <begin position="117"/>
        <end position="132"/>
    </location>
</feature>
<feature type="region of interest" description="Disordered" evidence="1">
    <location>
        <begin position="1"/>
        <end position="60"/>
    </location>
</feature>
<dbReference type="AlphaFoldDB" id="A0A218WY33"/>
<feature type="compositionally biased region" description="Low complexity" evidence="1">
    <location>
        <begin position="105"/>
        <end position="116"/>
    </location>
</feature>
<gene>
    <name evidence="2" type="ORF">CDL15_Pgr016826</name>
</gene>
<reference evidence="3" key="1">
    <citation type="journal article" date="2017" name="Plant J.">
        <title>The pomegranate (Punica granatum L.) genome and the genomics of punicalagin biosynthesis.</title>
        <authorList>
            <person name="Qin G."/>
            <person name="Xu C."/>
            <person name="Ming R."/>
            <person name="Tang H."/>
            <person name="Guyot R."/>
            <person name="Kramer E.M."/>
            <person name="Hu Y."/>
            <person name="Yi X."/>
            <person name="Qi Y."/>
            <person name="Xu X."/>
            <person name="Gao Z."/>
            <person name="Pan H."/>
            <person name="Jian J."/>
            <person name="Tian Y."/>
            <person name="Yue Z."/>
            <person name="Xu Y."/>
        </authorList>
    </citation>
    <scope>NUCLEOTIDE SEQUENCE [LARGE SCALE GENOMIC DNA]</scope>
    <source>
        <strain evidence="3">cv. Dabenzi</strain>
    </source>
</reference>
<proteinExistence type="predicted"/>
<evidence type="ECO:0000313" key="3">
    <source>
        <dbReference type="Proteomes" id="UP000197138"/>
    </source>
</evidence>
<evidence type="ECO:0000313" key="2">
    <source>
        <dbReference type="EMBL" id="OWM77429.1"/>
    </source>
</evidence>
<comment type="caution">
    <text evidence="2">The sequence shown here is derived from an EMBL/GenBank/DDBJ whole genome shotgun (WGS) entry which is preliminary data.</text>
</comment>
<protein>
    <submittedName>
        <fullName evidence="2">Uncharacterized protein</fullName>
    </submittedName>
</protein>